<sequence length="47" mass="5613">MLFYTSSVFETYFQKLNFLSSLTEKMHMKCQCEMNEVLYVSSFSLPE</sequence>
<name>A0A8C3Y0R8_CATUS</name>
<protein>
    <submittedName>
        <fullName evidence="1">Uncharacterized protein</fullName>
    </submittedName>
</protein>
<reference evidence="1" key="3">
    <citation type="submission" date="2025-09" db="UniProtKB">
        <authorList>
            <consortium name="Ensembl"/>
        </authorList>
    </citation>
    <scope>IDENTIFICATION</scope>
</reference>
<dbReference type="Proteomes" id="UP000694563">
    <property type="component" value="Chromosome 22"/>
</dbReference>
<keyword evidence="2" id="KW-1185">Reference proteome</keyword>
<reference evidence="1" key="1">
    <citation type="submission" date="2020-10" db="EMBL/GenBank/DDBJ databases">
        <title>Catharus ustulatus (Swainson's thrush) genome, bCatUst1, primary haplotype v2.</title>
        <authorList>
            <person name="Delmore K."/>
            <person name="Vafadar M."/>
            <person name="Formenti G."/>
            <person name="Chow W."/>
            <person name="Pelan S."/>
            <person name="Howe K."/>
            <person name="Rhie A."/>
            <person name="Mountcastle J."/>
            <person name="Haase B."/>
            <person name="Fedrigo O."/>
            <person name="Jarvis E.D."/>
        </authorList>
    </citation>
    <scope>NUCLEOTIDE SEQUENCE [LARGE SCALE GENOMIC DNA]</scope>
</reference>
<accession>A0A8C3Y0R8</accession>
<evidence type="ECO:0000313" key="2">
    <source>
        <dbReference type="Proteomes" id="UP000694563"/>
    </source>
</evidence>
<reference evidence="1" key="2">
    <citation type="submission" date="2025-08" db="UniProtKB">
        <authorList>
            <consortium name="Ensembl"/>
        </authorList>
    </citation>
    <scope>IDENTIFICATION</scope>
</reference>
<organism evidence="1 2">
    <name type="scientific">Catharus ustulatus</name>
    <name type="common">Russet-backed thrush</name>
    <name type="synonym">Hylocichla ustulatus</name>
    <dbReference type="NCBI Taxonomy" id="91951"/>
    <lineage>
        <taxon>Eukaryota</taxon>
        <taxon>Metazoa</taxon>
        <taxon>Chordata</taxon>
        <taxon>Craniata</taxon>
        <taxon>Vertebrata</taxon>
        <taxon>Euteleostomi</taxon>
        <taxon>Archelosauria</taxon>
        <taxon>Archosauria</taxon>
        <taxon>Dinosauria</taxon>
        <taxon>Saurischia</taxon>
        <taxon>Theropoda</taxon>
        <taxon>Coelurosauria</taxon>
        <taxon>Aves</taxon>
        <taxon>Neognathae</taxon>
        <taxon>Neoaves</taxon>
        <taxon>Telluraves</taxon>
        <taxon>Australaves</taxon>
        <taxon>Passeriformes</taxon>
        <taxon>Turdidae</taxon>
        <taxon>Catharus</taxon>
    </lineage>
</organism>
<proteinExistence type="predicted"/>
<dbReference type="AlphaFoldDB" id="A0A8C3Y0R8"/>
<evidence type="ECO:0000313" key="1">
    <source>
        <dbReference type="Ensembl" id="ENSCUSP00005008837.1"/>
    </source>
</evidence>
<dbReference type="Ensembl" id="ENSCUST00005009204.1">
    <property type="protein sequence ID" value="ENSCUSP00005008837.1"/>
    <property type="gene ID" value="ENSCUSG00005005592.1"/>
</dbReference>